<feature type="signal peptide" evidence="2">
    <location>
        <begin position="1"/>
        <end position="25"/>
    </location>
</feature>
<dbReference type="InterPro" id="IPR011992">
    <property type="entry name" value="EF-hand-dom_pair"/>
</dbReference>
<sequence>MQKPIVTRIALTIAMAVAITSPALAQRTERPTPTTPPPTGGTTDTTPRTLSFADLDVNADGKVSKDEAAADARLTSHFAQVDLDADGQVSETEYAAGHQRTEPSNPQ</sequence>
<dbReference type="InterPro" id="IPR002048">
    <property type="entry name" value="EF_hand_dom"/>
</dbReference>
<feature type="chain" id="PRO_5045528120" description="EF-hand domain-containing protein" evidence="2">
    <location>
        <begin position="26"/>
        <end position="107"/>
    </location>
</feature>
<feature type="region of interest" description="Disordered" evidence="1">
    <location>
        <begin position="83"/>
        <end position="107"/>
    </location>
</feature>
<dbReference type="Pfam" id="PF13202">
    <property type="entry name" value="EF-hand_5"/>
    <property type="match status" value="2"/>
</dbReference>
<feature type="region of interest" description="Disordered" evidence="1">
    <location>
        <begin position="20"/>
        <end position="49"/>
    </location>
</feature>
<proteinExistence type="predicted"/>
<comment type="caution">
    <text evidence="4">The sequence shown here is derived from an EMBL/GenBank/DDBJ whole genome shotgun (WGS) entry which is preliminary data.</text>
</comment>
<evidence type="ECO:0000256" key="1">
    <source>
        <dbReference type="SAM" id="MobiDB-lite"/>
    </source>
</evidence>
<feature type="domain" description="EF-hand" evidence="3">
    <location>
        <begin position="69"/>
        <end position="104"/>
    </location>
</feature>
<name>A0ABU1CD23_9GAMM</name>
<keyword evidence="5" id="KW-1185">Reference proteome</keyword>
<dbReference type="RefSeq" id="WP_309262246.1">
    <property type="nucleotide sequence ID" value="NZ_JARUHG010000002.1"/>
</dbReference>
<organism evidence="4 5">
    <name type="scientific">Lysobacter arvi</name>
    <dbReference type="NCBI Taxonomy" id="3038776"/>
    <lineage>
        <taxon>Bacteria</taxon>
        <taxon>Pseudomonadati</taxon>
        <taxon>Pseudomonadota</taxon>
        <taxon>Gammaproteobacteria</taxon>
        <taxon>Lysobacterales</taxon>
        <taxon>Lysobacteraceae</taxon>
        <taxon>Lysobacter</taxon>
    </lineage>
</organism>
<dbReference type="PROSITE" id="PS00018">
    <property type="entry name" value="EF_HAND_1"/>
    <property type="match status" value="1"/>
</dbReference>
<evidence type="ECO:0000313" key="5">
    <source>
        <dbReference type="Proteomes" id="UP001233535"/>
    </source>
</evidence>
<reference evidence="4 5" key="1">
    <citation type="submission" date="2023-04" db="EMBL/GenBank/DDBJ databases">
        <title>Lysobacter sp. strain UC isolated from soil sample.</title>
        <authorList>
            <person name="Choksket S."/>
            <person name="Harshvardhan F."/>
            <person name="Rana R."/>
            <person name="Patil P.B."/>
            <person name="Korpole S."/>
        </authorList>
    </citation>
    <scope>NUCLEOTIDE SEQUENCE [LARGE SCALE GENOMIC DNA]</scope>
    <source>
        <strain evidence="4 5">UC</strain>
    </source>
</reference>
<dbReference type="PROSITE" id="PS50222">
    <property type="entry name" value="EF_HAND_2"/>
    <property type="match status" value="1"/>
</dbReference>
<feature type="compositionally biased region" description="Low complexity" evidence="1">
    <location>
        <begin position="40"/>
        <end position="49"/>
    </location>
</feature>
<dbReference type="Gene3D" id="1.10.238.10">
    <property type="entry name" value="EF-hand"/>
    <property type="match status" value="1"/>
</dbReference>
<keyword evidence="2" id="KW-0732">Signal</keyword>
<dbReference type="EMBL" id="JARUHG010000002">
    <property type="protein sequence ID" value="MDR0183089.1"/>
    <property type="molecule type" value="Genomic_DNA"/>
</dbReference>
<dbReference type="SUPFAM" id="SSF47473">
    <property type="entry name" value="EF-hand"/>
    <property type="match status" value="1"/>
</dbReference>
<protein>
    <recommendedName>
        <fullName evidence="3">EF-hand domain-containing protein</fullName>
    </recommendedName>
</protein>
<evidence type="ECO:0000313" key="4">
    <source>
        <dbReference type="EMBL" id="MDR0183089.1"/>
    </source>
</evidence>
<dbReference type="InterPro" id="IPR018247">
    <property type="entry name" value="EF_Hand_1_Ca_BS"/>
</dbReference>
<accession>A0ABU1CD23</accession>
<evidence type="ECO:0000259" key="3">
    <source>
        <dbReference type="PROSITE" id="PS50222"/>
    </source>
</evidence>
<dbReference type="Proteomes" id="UP001233535">
    <property type="component" value="Unassembled WGS sequence"/>
</dbReference>
<gene>
    <name evidence="4" type="ORF">P8609_08910</name>
</gene>
<evidence type="ECO:0000256" key="2">
    <source>
        <dbReference type="SAM" id="SignalP"/>
    </source>
</evidence>